<proteinExistence type="predicted"/>
<comment type="caution">
    <text evidence="1">The sequence shown here is derived from an EMBL/GenBank/DDBJ whole genome shotgun (WGS) entry which is preliminary data.</text>
</comment>
<dbReference type="EMBL" id="ASPP01003200">
    <property type="protein sequence ID" value="ETO33678.1"/>
    <property type="molecule type" value="Genomic_DNA"/>
</dbReference>
<dbReference type="Proteomes" id="UP000023152">
    <property type="component" value="Unassembled WGS sequence"/>
</dbReference>
<reference evidence="1 2" key="1">
    <citation type="journal article" date="2013" name="Curr. Biol.">
        <title>The Genome of the Foraminiferan Reticulomyxa filosa.</title>
        <authorList>
            <person name="Glockner G."/>
            <person name="Hulsmann N."/>
            <person name="Schleicher M."/>
            <person name="Noegel A.A."/>
            <person name="Eichinger L."/>
            <person name="Gallinger C."/>
            <person name="Pawlowski J."/>
            <person name="Sierra R."/>
            <person name="Euteneuer U."/>
            <person name="Pillet L."/>
            <person name="Moustafa A."/>
            <person name="Platzer M."/>
            <person name="Groth M."/>
            <person name="Szafranski K."/>
            <person name="Schliwa M."/>
        </authorList>
    </citation>
    <scope>NUCLEOTIDE SEQUENCE [LARGE SCALE GENOMIC DNA]</scope>
</reference>
<dbReference type="AlphaFoldDB" id="X6P6D6"/>
<dbReference type="InterPro" id="IPR036322">
    <property type="entry name" value="WD40_repeat_dom_sf"/>
</dbReference>
<sequence>MLRKGGKRLVSESMENINWPTEENGRVSDLCLSPDDNIVATISDNKVHLWDSETGALLAVLEHNATPSRVVFKEDDGVANKKPYVLFVPTYDGHIHEWHLTDYILNNNTSIEHKDDDNNNIVYTCFSRVRQKQTQISYLTKLCLHKVITTKKNELRLPNFNNKIQTKGRDQCYA</sequence>
<dbReference type="InterPro" id="IPR015943">
    <property type="entry name" value="WD40/YVTN_repeat-like_dom_sf"/>
</dbReference>
<evidence type="ECO:0000313" key="1">
    <source>
        <dbReference type="EMBL" id="ETO33678.1"/>
    </source>
</evidence>
<protein>
    <submittedName>
        <fullName evidence="1">Uncharacterized protein</fullName>
    </submittedName>
</protein>
<name>X6P6D6_RETFI</name>
<accession>X6P6D6</accession>
<keyword evidence="2" id="KW-1185">Reference proteome</keyword>
<dbReference type="Gene3D" id="2.130.10.10">
    <property type="entry name" value="YVTN repeat-like/Quinoprotein amine dehydrogenase"/>
    <property type="match status" value="1"/>
</dbReference>
<gene>
    <name evidence="1" type="ORF">RFI_03428</name>
</gene>
<dbReference type="SUPFAM" id="SSF50978">
    <property type="entry name" value="WD40 repeat-like"/>
    <property type="match status" value="1"/>
</dbReference>
<organism evidence="1 2">
    <name type="scientific">Reticulomyxa filosa</name>
    <dbReference type="NCBI Taxonomy" id="46433"/>
    <lineage>
        <taxon>Eukaryota</taxon>
        <taxon>Sar</taxon>
        <taxon>Rhizaria</taxon>
        <taxon>Retaria</taxon>
        <taxon>Foraminifera</taxon>
        <taxon>Monothalamids</taxon>
        <taxon>Reticulomyxidae</taxon>
        <taxon>Reticulomyxa</taxon>
    </lineage>
</organism>
<evidence type="ECO:0000313" key="2">
    <source>
        <dbReference type="Proteomes" id="UP000023152"/>
    </source>
</evidence>